<sequence length="181" mass="20581">MNEIKDLVLTKDKLIKRRVASGEGIPSAMFYGKMGLQADAKKADYVIKTNGERLESIVIPAGEKWANSEGYNILWGEIEDLLSKTRNQYERKVNLNQFPDDYYDLINRIRIDITRRRIEQVDFTGLMTIELNNPNFSKAVDLLEFIPFAGAFEEIKGTGDNVPMLEQKTGAKGAVHIYIYG</sequence>
<comment type="caution">
    <text evidence="1">The sequence shown here is derived from an EMBL/GenBank/DDBJ whole genome shotgun (WGS) entry which is preliminary data.</text>
</comment>
<accession>X1CMV3</accession>
<dbReference type="AlphaFoldDB" id="X1CMV3"/>
<dbReference type="EMBL" id="BART01016736">
    <property type="protein sequence ID" value="GAG85556.1"/>
    <property type="molecule type" value="Genomic_DNA"/>
</dbReference>
<reference evidence="1" key="1">
    <citation type="journal article" date="2014" name="Front. Microbiol.">
        <title>High frequency of phylogenetically diverse reductive dehalogenase-homologous genes in deep subseafloor sedimentary metagenomes.</title>
        <authorList>
            <person name="Kawai M."/>
            <person name="Futagami T."/>
            <person name="Toyoda A."/>
            <person name="Takaki Y."/>
            <person name="Nishi S."/>
            <person name="Hori S."/>
            <person name="Arai W."/>
            <person name="Tsubouchi T."/>
            <person name="Morono Y."/>
            <person name="Uchiyama I."/>
            <person name="Ito T."/>
            <person name="Fujiyama A."/>
            <person name="Inagaki F."/>
            <person name="Takami H."/>
        </authorList>
    </citation>
    <scope>NUCLEOTIDE SEQUENCE</scope>
    <source>
        <strain evidence="1">Expedition CK06-06</strain>
    </source>
</reference>
<evidence type="ECO:0000313" key="1">
    <source>
        <dbReference type="EMBL" id="GAG85556.1"/>
    </source>
</evidence>
<gene>
    <name evidence="1" type="ORF">S01H4_32102</name>
</gene>
<name>X1CMV3_9ZZZZ</name>
<feature type="non-terminal residue" evidence="1">
    <location>
        <position position="181"/>
    </location>
</feature>
<proteinExistence type="predicted"/>
<organism evidence="1">
    <name type="scientific">marine sediment metagenome</name>
    <dbReference type="NCBI Taxonomy" id="412755"/>
    <lineage>
        <taxon>unclassified sequences</taxon>
        <taxon>metagenomes</taxon>
        <taxon>ecological metagenomes</taxon>
    </lineage>
</organism>
<protein>
    <submittedName>
        <fullName evidence="1">Uncharacterized protein</fullName>
    </submittedName>
</protein>